<comment type="caution">
    <text evidence="1">The sequence shown here is derived from an EMBL/GenBank/DDBJ whole genome shotgun (WGS) entry which is preliminary data.</text>
</comment>
<gene>
    <name evidence="1" type="ORF">GK108_03375</name>
</gene>
<sequence length="79" mass="9202">MTDHERIDELERKVALLQAKQDEQTSRLNQVVSRLTFLEARQYRIMKELGMEASDLESPAVAQNDAQEILRTIPIHRLN</sequence>
<protein>
    <submittedName>
        <fullName evidence="1">Uncharacterized protein</fullName>
    </submittedName>
</protein>
<dbReference type="EMBL" id="JAAFZH010000001">
    <property type="protein sequence ID" value="NDU93901.1"/>
    <property type="molecule type" value="Genomic_DNA"/>
</dbReference>
<dbReference type="AlphaFoldDB" id="A0A6L9L458"/>
<dbReference type="RefSeq" id="WP_163942726.1">
    <property type="nucleotide sequence ID" value="NZ_JAAFZH010000001.1"/>
</dbReference>
<accession>A0A6L9L458</accession>
<keyword evidence="2" id="KW-1185">Reference proteome</keyword>
<organism evidence="1 2">
    <name type="scientific">Spirosoma terrae</name>
    <dbReference type="NCBI Taxonomy" id="1968276"/>
    <lineage>
        <taxon>Bacteria</taxon>
        <taxon>Pseudomonadati</taxon>
        <taxon>Bacteroidota</taxon>
        <taxon>Cytophagia</taxon>
        <taxon>Cytophagales</taxon>
        <taxon>Cytophagaceae</taxon>
        <taxon>Spirosoma</taxon>
    </lineage>
</organism>
<dbReference type="Proteomes" id="UP000474175">
    <property type="component" value="Unassembled WGS sequence"/>
</dbReference>
<proteinExistence type="predicted"/>
<evidence type="ECO:0000313" key="1">
    <source>
        <dbReference type="EMBL" id="NDU93901.1"/>
    </source>
</evidence>
<reference evidence="1 2" key="1">
    <citation type="submission" date="2020-02" db="EMBL/GenBank/DDBJ databases">
        <title>Draft genome sequence of two Spirosoma agri KCTC 52727 and Spirosoma terrae KCTC 52035.</title>
        <authorList>
            <person name="Rojas J."/>
            <person name="Ambika Manirajan B."/>
            <person name="Suarez C."/>
            <person name="Ratering S."/>
            <person name="Schnell S."/>
        </authorList>
    </citation>
    <scope>NUCLEOTIDE SEQUENCE [LARGE SCALE GENOMIC DNA]</scope>
    <source>
        <strain evidence="1 2">KCTC 52035</strain>
    </source>
</reference>
<evidence type="ECO:0000313" key="2">
    <source>
        <dbReference type="Proteomes" id="UP000474175"/>
    </source>
</evidence>
<name>A0A6L9L458_9BACT</name>